<evidence type="ECO:0000259" key="6">
    <source>
        <dbReference type="SMART" id="SM00822"/>
    </source>
</evidence>
<accession>A0A1Y3PDW1</accession>
<dbReference type="EMBL" id="LZRT01000101">
    <property type="protein sequence ID" value="OUM85500.1"/>
    <property type="molecule type" value="Genomic_DNA"/>
</dbReference>
<keyword evidence="3" id="KW-0963">Cytoplasm</keyword>
<evidence type="ECO:0000256" key="5">
    <source>
        <dbReference type="ARBA" id="ARBA00023002"/>
    </source>
</evidence>
<dbReference type="Gene3D" id="3.40.50.720">
    <property type="entry name" value="NAD(P)-binding Rossmann-like Domain"/>
    <property type="match status" value="1"/>
</dbReference>
<dbReference type="InterPro" id="IPR002347">
    <property type="entry name" value="SDR_fam"/>
</dbReference>
<evidence type="ECO:0000256" key="1">
    <source>
        <dbReference type="ARBA" id="ARBA00004496"/>
    </source>
</evidence>
<dbReference type="InterPro" id="IPR051721">
    <property type="entry name" value="Biopterin_syn/organic_redct"/>
</dbReference>
<comment type="similarity">
    <text evidence="2">Belongs to the short-chain dehydrogenases/reductases (SDR) family.</text>
</comment>
<keyword evidence="5" id="KW-0560">Oxidoreductase</keyword>
<dbReference type="GO" id="GO:0005737">
    <property type="term" value="C:cytoplasm"/>
    <property type="evidence" value="ECO:0007669"/>
    <property type="project" value="UniProtKB-SubCell"/>
</dbReference>
<dbReference type="Proteomes" id="UP000196475">
    <property type="component" value="Unassembled WGS sequence"/>
</dbReference>
<dbReference type="GO" id="GO:0004757">
    <property type="term" value="F:sepiapterin reductase (NADP+) activity"/>
    <property type="evidence" value="ECO:0007669"/>
    <property type="project" value="TreeGrafter"/>
</dbReference>
<dbReference type="PRINTS" id="PR00081">
    <property type="entry name" value="GDHRDH"/>
</dbReference>
<evidence type="ECO:0000256" key="3">
    <source>
        <dbReference type="ARBA" id="ARBA00022490"/>
    </source>
</evidence>
<dbReference type="InterPro" id="IPR057326">
    <property type="entry name" value="KR_dom"/>
</dbReference>
<evidence type="ECO:0000256" key="2">
    <source>
        <dbReference type="ARBA" id="ARBA00006484"/>
    </source>
</evidence>
<dbReference type="SMART" id="SM00822">
    <property type="entry name" value="PKS_KR"/>
    <property type="match status" value="1"/>
</dbReference>
<dbReference type="GO" id="GO:0006729">
    <property type="term" value="P:tetrahydrobiopterin biosynthetic process"/>
    <property type="evidence" value="ECO:0007669"/>
    <property type="project" value="TreeGrafter"/>
</dbReference>
<comment type="subcellular location">
    <subcellularLocation>
        <location evidence="1">Cytoplasm</location>
    </subcellularLocation>
</comment>
<dbReference type="SUPFAM" id="SSF51735">
    <property type="entry name" value="NAD(P)-binding Rossmann-fold domains"/>
    <property type="match status" value="1"/>
</dbReference>
<name>A0A1Y3PDW1_9BACI</name>
<dbReference type="PROSITE" id="PS00061">
    <property type="entry name" value="ADH_SHORT"/>
    <property type="match status" value="1"/>
</dbReference>
<organism evidence="7 8">
    <name type="scientific">Bacillus thermozeamaize</name>
    <dbReference type="NCBI Taxonomy" id="230954"/>
    <lineage>
        <taxon>Bacteria</taxon>
        <taxon>Bacillati</taxon>
        <taxon>Bacillota</taxon>
        <taxon>Bacilli</taxon>
        <taxon>Bacillales</taxon>
        <taxon>Bacillaceae</taxon>
        <taxon>Bacillus</taxon>
    </lineage>
</organism>
<evidence type="ECO:0000313" key="8">
    <source>
        <dbReference type="Proteomes" id="UP000196475"/>
    </source>
</evidence>
<comment type="caution">
    <text evidence="7">The sequence shown here is derived from an EMBL/GenBank/DDBJ whole genome shotgun (WGS) entry which is preliminary data.</text>
</comment>
<dbReference type="InterPro" id="IPR020904">
    <property type="entry name" value="Sc_DH/Rdtase_CS"/>
</dbReference>
<sequence>MDVYIITGASRGLGEALAKKLLAKTNVLFCVSRTDNPALRQMAEARQCPLRCIAYDLREVEGLEELMRGIFAEIALLHPVHGITLINNAGMLQPVKRMENATASELIGNLQVNLAAPMVLSALFARFSRQLSVQHRMIVNISSGAGKNPYYGWAAYCASKAGMDMFTRVMGLEESAQPLPVKVVSIAPGVVDTAMQEEIRKASREDFIQVDRFRELKESGSLLNPDAAAEKILEIVARPDVNNGSVLDVRDFL</sequence>
<dbReference type="PANTHER" id="PTHR44085">
    <property type="entry name" value="SEPIAPTERIN REDUCTASE"/>
    <property type="match status" value="1"/>
</dbReference>
<reference evidence="8" key="1">
    <citation type="submission" date="2016-06" db="EMBL/GenBank/DDBJ databases">
        <authorList>
            <person name="Nascimento L."/>
            <person name="Pereira R.V."/>
            <person name="Martins L.F."/>
            <person name="Quaggio R.B."/>
            <person name="Silva A.M."/>
            <person name="Setubal J.C."/>
        </authorList>
    </citation>
    <scope>NUCLEOTIDE SEQUENCE [LARGE SCALE GENOMIC DNA]</scope>
</reference>
<proteinExistence type="inferred from homology"/>
<dbReference type="NCBIfam" id="NF005381">
    <property type="entry name" value="PRK06924.1"/>
    <property type="match status" value="1"/>
</dbReference>
<dbReference type="AlphaFoldDB" id="A0A1Y3PDW1"/>
<gene>
    <name evidence="7" type="ORF">BAA01_10535</name>
</gene>
<evidence type="ECO:0000313" key="7">
    <source>
        <dbReference type="EMBL" id="OUM85500.1"/>
    </source>
</evidence>
<dbReference type="InterPro" id="IPR036291">
    <property type="entry name" value="NAD(P)-bd_dom_sf"/>
</dbReference>
<keyword evidence="4" id="KW-0521">NADP</keyword>
<feature type="domain" description="Ketoreductase" evidence="6">
    <location>
        <begin position="2"/>
        <end position="193"/>
    </location>
</feature>
<dbReference type="PANTHER" id="PTHR44085:SF2">
    <property type="entry name" value="SEPIAPTERIN REDUCTASE"/>
    <property type="match status" value="1"/>
</dbReference>
<protein>
    <recommendedName>
        <fullName evidence="6">Ketoreductase domain-containing protein</fullName>
    </recommendedName>
</protein>
<evidence type="ECO:0000256" key="4">
    <source>
        <dbReference type="ARBA" id="ARBA00022857"/>
    </source>
</evidence>
<dbReference type="CDD" id="cd05367">
    <property type="entry name" value="SPR-like_SDR_c"/>
    <property type="match status" value="1"/>
</dbReference>
<dbReference type="Pfam" id="PF00106">
    <property type="entry name" value="adh_short"/>
    <property type="match status" value="1"/>
</dbReference>